<sequence length="74" mass="8347">MGRETEQQTARQGRLAALVIAGSMLFWIAAQWVGPMLGLPGRYALLIDLAVLAALFWAMVVTYQIWRKRRDNQG</sequence>
<evidence type="ECO:0000313" key="2">
    <source>
        <dbReference type="EMBL" id="TCS62358.1"/>
    </source>
</evidence>
<protein>
    <recommendedName>
        <fullName evidence="4">DUF5337 domain-containing protein</fullName>
    </recommendedName>
</protein>
<keyword evidence="1" id="KW-0472">Membrane</keyword>
<dbReference type="Proteomes" id="UP000295696">
    <property type="component" value="Unassembled WGS sequence"/>
</dbReference>
<evidence type="ECO:0000313" key="3">
    <source>
        <dbReference type="Proteomes" id="UP000295696"/>
    </source>
</evidence>
<comment type="caution">
    <text evidence="2">The sequence shown here is derived from an EMBL/GenBank/DDBJ whole genome shotgun (WGS) entry which is preliminary data.</text>
</comment>
<organism evidence="2 3">
    <name type="scientific">Primorskyibacter sedentarius</name>
    <dbReference type="NCBI Taxonomy" id="745311"/>
    <lineage>
        <taxon>Bacteria</taxon>
        <taxon>Pseudomonadati</taxon>
        <taxon>Pseudomonadota</taxon>
        <taxon>Alphaproteobacteria</taxon>
        <taxon>Rhodobacterales</taxon>
        <taxon>Roseobacteraceae</taxon>
        <taxon>Primorskyibacter</taxon>
    </lineage>
</organism>
<gene>
    <name evidence="2" type="ORF">EDD52_10998</name>
</gene>
<feature type="transmembrane region" description="Helical" evidence="1">
    <location>
        <begin position="45"/>
        <end position="66"/>
    </location>
</feature>
<keyword evidence="3" id="KW-1185">Reference proteome</keyword>
<reference evidence="2 3" key="1">
    <citation type="submission" date="2019-03" db="EMBL/GenBank/DDBJ databases">
        <title>Genomic Encyclopedia of Type Strains, Phase IV (KMG-IV): sequencing the most valuable type-strain genomes for metagenomic binning, comparative biology and taxonomic classification.</title>
        <authorList>
            <person name="Goeker M."/>
        </authorList>
    </citation>
    <scope>NUCLEOTIDE SEQUENCE [LARGE SCALE GENOMIC DNA]</scope>
    <source>
        <strain evidence="2 3">DSM 104836</strain>
    </source>
</reference>
<keyword evidence="1" id="KW-1133">Transmembrane helix</keyword>
<feature type="transmembrane region" description="Helical" evidence="1">
    <location>
        <begin position="12"/>
        <end position="33"/>
    </location>
</feature>
<dbReference type="RefSeq" id="WP_132245735.1">
    <property type="nucleotide sequence ID" value="NZ_CBDUOC010000259.1"/>
</dbReference>
<name>A0A4R3J918_9RHOB</name>
<dbReference type="AlphaFoldDB" id="A0A4R3J918"/>
<dbReference type="Pfam" id="PF17272">
    <property type="entry name" value="DUF5337"/>
    <property type="match status" value="1"/>
</dbReference>
<dbReference type="InterPro" id="IPR020308">
    <property type="entry name" value="Uncharacterised_Ynq1"/>
</dbReference>
<accession>A0A4R3J918</accession>
<evidence type="ECO:0000256" key="1">
    <source>
        <dbReference type="SAM" id="Phobius"/>
    </source>
</evidence>
<keyword evidence="1" id="KW-0812">Transmembrane</keyword>
<dbReference type="EMBL" id="SLZU01000009">
    <property type="protein sequence ID" value="TCS62358.1"/>
    <property type="molecule type" value="Genomic_DNA"/>
</dbReference>
<proteinExistence type="predicted"/>
<evidence type="ECO:0008006" key="4">
    <source>
        <dbReference type="Google" id="ProtNLM"/>
    </source>
</evidence>
<dbReference type="OrthoDB" id="7658896at2"/>